<dbReference type="Proteomes" id="UP001147733">
    <property type="component" value="Unassembled WGS sequence"/>
</dbReference>
<feature type="compositionally biased region" description="Basic and acidic residues" evidence="1">
    <location>
        <begin position="49"/>
        <end position="58"/>
    </location>
</feature>
<name>A0A9W9NMC1_PENCI</name>
<evidence type="ECO:0000313" key="3">
    <source>
        <dbReference type="Proteomes" id="UP001147733"/>
    </source>
</evidence>
<dbReference type="OrthoDB" id="4160836at2759"/>
<gene>
    <name evidence="2" type="ORF">N7469_008839</name>
</gene>
<protein>
    <submittedName>
        <fullName evidence="2">Uncharacterized protein</fullName>
    </submittedName>
</protein>
<keyword evidence="3" id="KW-1185">Reference proteome</keyword>
<feature type="compositionally biased region" description="Acidic residues" evidence="1">
    <location>
        <begin position="236"/>
        <end position="245"/>
    </location>
</feature>
<feature type="compositionally biased region" description="Basic residues" evidence="1">
    <location>
        <begin position="1"/>
        <end position="10"/>
    </location>
</feature>
<evidence type="ECO:0000313" key="2">
    <source>
        <dbReference type="EMBL" id="KAJ5222599.1"/>
    </source>
</evidence>
<organism evidence="2 3">
    <name type="scientific">Penicillium citrinum</name>
    <dbReference type="NCBI Taxonomy" id="5077"/>
    <lineage>
        <taxon>Eukaryota</taxon>
        <taxon>Fungi</taxon>
        <taxon>Dikarya</taxon>
        <taxon>Ascomycota</taxon>
        <taxon>Pezizomycotina</taxon>
        <taxon>Eurotiomycetes</taxon>
        <taxon>Eurotiomycetidae</taxon>
        <taxon>Eurotiales</taxon>
        <taxon>Aspergillaceae</taxon>
        <taxon>Penicillium</taxon>
    </lineage>
</organism>
<sequence>MDSPPKRRRTGDRSSVAITASQSYEALEDRHNPRRPSFQSPTKSSLAKSHPDVLERALSRSPTRQAQRAEDGAEADANARGVSPLKQPRVSNDVPIFSSPSRRASGIQAFSKPPRRMSTKRMSAVNFDLGSPTPAPPAEADTPEGQLAQELGSATRVEDDPTNIETGLDGAFDEDPLEPELPPTPTQLGLEKAPERPRGLLSSSPSMRLEKRMKRRATEALHGSPLKSARFHDPVPEEDLPDAGDLEDGISIAVLEKRKSRKRLAADLLRLKNDVADLTKWTDDLESGVNIAQDSRELDRFLTMLAEESSYINQPIPKKAPTPISSLLSTLLPFSINIRRPHRQASPLPTNPFALKASAQSQSYLTVFAPLALSTHTSRASEPDSFLEIHTLKFTAPSPFPRALYNVSVVYETNPETQTINSVSVPTGNESKKRKVPETLRRWIDNRLENPLLNLDVATLCWGINRYWEASLARAQLWAEIEKKHGRAPISARGKEDPRSSQDGVITISELRRLVPHLERNTMVIHSGSSRKYRVLLSNVLVMDDWTGEPQLRPELSVSVSNVSKEASRKIDQEAKKLFHGLLSEHGAGTTRGLAGTMRSDVILRAVSGTLGVFLRDD</sequence>
<reference evidence="2" key="1">
    <citation type="submission" date="2022-11" db="EMBL/GenBank/DDBJ databases">
        <authorList>
            <person name="Petersen C."/>
        </authorList>
    </citation>
    <scope>NUCLEOTIDE SEQUENCE</scope>
    <source>
        <strain evidence="2">IBT 23319</strain>
    </source>
</reference>
<accession>A0A9W9NMC1</accession>
<dbReference type="EMBL" id="JAPQKT010000008">
    <property type="protein sequence ID" value="KAJ5222599.1"/>
    <property type="molecule type" value="Genomic_DNA"/>
</dbReference>
<dbReference type="AlphaFoldDB" id="A0A9W9NMC1"/>
<dbReference type="RefSeq" id="XP_056497522.1">
    <property type="nucleotide sequence ID" value="XM_056647757.1"/>
</dbReference>
<feature type="region of interest" description="Disordered" evidence="1">
    <location>
        <begin position="1"/>
        <end position="245"/>
    </location>
</feature>
<evidence type="ECO:0000256" key="1">
    <source>
        <dbReference type="SAM" id="MobiDB-lite"/>
    </source>
</evidence>
<comment type="caution">
    <text evidence="2">The sequence shown here is derived from an EMBL/GenBank/DDBJ whole genome shotgun (WGS) entry which is preliminary data.</text>
</comment>
<dbReference type="GeneID" id="81386924"/>
<reference evidence="2" key="2">
    <citation type="journal article" date="2023" name="IMA Fungus">
        <title>Comparative genomic study of the Penicillium genus elucidates a diverse pangenome and 15 lateral gene transfer events.</title>
        <authorList>
            <person name="Petersen C."/>
            <person name="Sorensen T."/>
            <person name="Nielsen M.R."/>
            <person name="Sondergaard T.E."/>
            <person name="Sorensen J.L."/>
            <person name="Fitzpatrick D.A."/>
            <person name="Frisvad J.C."/>
            <person name="Nielsen K.L."/>
        </authorList>
    </citation>
    <scope>NUCLEOTIDE SEQUENCE</scope>
    <source>
        <strain evidence="2">IBT 23319</strain>
    </source>
</reference>
<feature type="compositionally biased region" description="Polar residues" evidence="1">
    <location>
        <begin position="37"/>
        <end position="47"/>
    </location>
</feature>
<proteinExistence type="predicted"/>